<reference evidence="3" key="1">
    <citation type="journal article" date="2019" name="Int. J. Syst. Evol. Microbiol.">
        <title>The Global Catalogue of Microorganisms (GCM) 10K type strain sequencing project: providing services to taxonomists for standard genome sequencing and annotation.</title>
        <authorList>
            <consortium name="The Broad Institute Genomics Platform"/>
            <consortium name="The Broad Institute Genome Sequencing Center for Infectious Disease"/>
            <person name="Wu L."/>
            <person name="Ma J."/>
        </authorList>
    </citation>
    <scope>NUCLEOTIDE SEQUENCE [LARGE SCALE GENOMIC DNA]</scope>
    <source>
        <strain evidence="3">CCUG 59778</strain>
    </source>
</reference>
<dbReference type="EC" id="2.3.-.-" evidence="2"/>
<accession>A0ABV8X8B8</accession>
<dbReference type="PANTHER" id="PTHR43328">
    <property type="entry name" value="ACETYLTRANSFERASE-RELATED"/>
    <property type="match status" value="1"/>
</dbReference>
<evidence type="ECO:0000313" key="2">
    <source>
        <dbReference type="EMBL" id="MFC4411720.1"/>
    </source>
</evidence>
<evidence type="ECO:0000313" key="3">
    <source>
        <dbReference type="Proteomes" id="UP001595817"/>
    </source>
</evidence>
<comment type="caution">
    <text evidence="2">The sequence shown here is derived from an EMBL/GenBank/DDBJ whole genome shotgun (WGS) entry which is preliminary data.</text>
</comment>
<evidence type="ECO:0000259" key="1">
    <source>
        <dbReference type="PROSITE" id="PS51186"/>
    </source>
</evidence>
<dbReference type="PANTHER" id="PTHR43328:SF1">
    <property type="entry name" value="N-ACETYLTRANSFERASE DOMAIN-CONTAINING PROTEIN"/>
    <property type="match status" value="1"/>
</dbReference>
<dbReference type="CDD" id="cd04301">
    <property type="entry name" value="NAT_SF"/>
    <property type="match status" value="1"/>
</dbReference>
<dbReference type="InterPro" id="IPR016181">
    <property type="entry name" value="Acyl_CoA_acyltransferase"/>
</dbReference>
<dbReference type="Proteomes" id="UP001595817">
    <property type="component" value="Unassembled WGS sequence"/>
</dbReference>
<dbReference type="Pfam" id="PF00583">
    <property type="entry name" value="Acetyltransf_1"/>
    <property type="match status" value="1"/>
</dbReference>
<proteinExistence type="predicted"/>
<feature type="domain" description="N-acetyltransferase" evidence="1">
    <location>
        <begin position="3"/>
        <end position="157"/>
    </location>
</feature>
<dbReference type="PROSITE" id="PS51186">
    <property type="entry name" value="GNAT"/>
    <property type="match status" value="1"/>
</dbReference>
<protein>
    <submittedName>
        <fullName evidence="2">GNAT family N-acetyltransferase</fullName>
        <ecNumber evidence="2">2.3.-.-</ecNumber>
    </submittedName>
</protein>
<dbReference type="InterPro" id="IPR000182">
    <property type="entry name" value="GNAT_dom"/>
</dbReference>
<organism evidence="2 3">
    <name type="scientific">Chungangia koreensis</name>
    <dbReference type="NCBI Taxonomy" id="752657"/>
    <lineage>
        <taxon>Bacteria</taxon>
        <taxon>Bacillati</taxon>
        <taxon>Bacillota</taxon>
        <taxon>Bacilli</taxon>
        <taxon>Lactobacillales</taxon>
        <taxon>Chungangia</taxon>
    </lineage>
</organism>
<keyword evidence="3" id="KW-1185">Reference proteome</keyword>
<sequence length="157" mass="18127">MTITIRLVSEEDHSRLEDYDLTEEQLRFTATPIDSIEKAKIEPNRYPMVILHNEEIAGFFTLHTVEGPKPYTGNPQAVLLRSYSIRNSFQGQGIAQKSMQLLPAFVREHFPQLNEILLAVNYQNRAAQHIYQKVGFEDTGKRVMGRRGEQYVYSLLL</sequence>
<dbReference type="RefSeq" id="WP_378156990.1">
    <property type="nucleotide sequence ID" value="NZ_JBHSEC010000022.1"/>
</dbReference>
<name>A0ABV8X8B8_9LACT</name>
<dbReference type="GO" id="GO:0016746">
    <property type="term" value="F:acyltransferase activity"/>
    <property type="evidence" value="ECO:0007669"/>
    <property type="project" value="UniProtKB-KW"/>
</dbReference>
<dbReference type="EMBL" id="JBHSEC010000022">
    <property type="protein sequence ID" value="MFC4411720.1"/>
    <property type="molecule type" value="Genomic_DNA"/>
</dbReference>
<dbReference type="Gene3D" id="3.40.630.30">
    <property type="match status" value="1"/>
</dbReference>
<keyword evidence="2" id="KW-0012">Acyltransferase</keyword>
<keyword evidence="2" id="KW-0808">Transferase</keyword>
<gene>
    <name evidence="2" type="ORF">ACFOZY_15120</name>
</gene>
<dbReference type="SUPFAM" id="SSF55729">
    <property type="entry name" value="Acyl-CoA N-acyltransferases (Nat)"/>
    <property type="match status" value="1"/>
</dbReference>